<sequence length="305" mass="35856">MNNPAELRTRYTFVESRKQHKRGGPSKTTRHDAWSPKDLWERLKVQRYATEVKKRFIYLRSIDPVRAIICCVASPEPERMSLAQFFDRHGKSKPYLYDDTAVAFNLWVTEVCFQFFYKLKDGQKPPDIKDAVIFGKLNPSGRTPYLVNLPTGFRIVGDFFDRYWTCHCINNAIDDADDTSSRADVYGGNSEWQQRKVLELVLLSRILEKVRASTENILDEVERKPNEKQNSIFEDVYDSLEDRSSESVCECERILLLLKMNLISMREAIDQWDIRESSRGREQLRWTRLDEQKYRKFNQAEGICV</sequence>
<dbReference type="Proteomes" id="UP001610335">
    <property type="component" value="Unassembled WGS sequence"/>
</dbReference>
<gene>
    <name evidence="1" type="ORF">BDW59DRAFT_149732</name>
</gene>
<protein>
    <recommendedName>
        <fullName evidence="3">DDE-1 domain-containing protein</fullName>
    </recommendedName>
</protein>
<comment type="caution">
    <text evidence="1">The sequence shown here is derived from an EMBL/GenBank/DDBJ whole genome shotgun (WGS) entry which is preliminary data.</text>
</comment>
<evidence type="ECO:0008006" key="3">
    <source>
        <dbReference type="Google" id="ProtNLM"/>
    </source>
</evidence>
<keyword evidence="2" id="KW-1185">Reference proteome</keyword>
<organism evidence="1 2">
    <name type="scientific">Aspergillus cavernicola</name>
    <dbReference type="NCBI Taxonomy" id="176166"/>
    <lineage>
        <taxon>Eukaryota</taxon>
        <taxon>Fungi</taxon>
        <taxon>Dikarya</taxon>
        <taxon>Ascomycota</taxon>
        <taxon>Pezizomycotina</taxon>
        <taxon>Eurotiomycetes</taxon>
        <taxon>Eurotiomycetidae</taxon>
        <taxon>Eurotiales</taxon>
        <taxon>Aspergillaceae</taxon>
        <taxon>Aspergillus</taxon>
        <taxon>Aspergillus subgen. Nidulantes</taxon>
    </lineage>
</organism>
<evidence type="ECO:0000313" key="1">
    <source>
        <dbReference type="EMBL" id="KAL2822169.1"/>
    </source>
</evidence>
<accession>A0ABR4I334</accession>
<dbReference type="EMBL" id="JBFXLS010000060">
    <property type="protein sequence ID" value="KAL2822169.1"/>
    <property type="molecule type" value="Genomic_DNA"/>
</dbReference>
<name>A0ABR4I334_9EURO</name>
<proteinExistence type="predicted"/>
<reference evidence="1 2" key="1">
    <citation type="submission" date="2024-07" db="EMBL/GenBank/DDBJ databases">
        <title>Section-level genome sequencing and comparative genomics of Aspergillus sections Usti and Cavernicolus.</title>
        <authorList>
            <consortium name="Lawrence Berkeley National Laboratory"/>
            <person name="Nybo J.L."/>
            <person name="Vesth T.C."/>
            <person name="Theobald S."/>
            <person name="Frisvad J.C."/>
            <person name="Larsen T.O."/>
            <person name="Kjaerboelling I."/>
            <person name="Rothschild-Mancinelli K."/>
            <person name="Lyhne E.K."/>
            <person name="Kogle M.E."/>
            <person name="Barry K."/>
            <person name="Clum A."/>
            <person name="Na H."/>
            <person name="Ledsgaard L."/>
            <person name="Lin J."/>
            <person name="Lipzen A."/>
            <person name="Kuo A."/>
            <person name="Riley R."/>
            <person name="Mondo S."/>
            <person name="LaButti K."/>
            <person name="Haridas S."/>
            <person name="Pangalinan J."/>
            <person name="Salamov A.A."/>
            <person name="Simmons B.A."/>
            <person name="Magnuson J.K."/>
            <person name="Chen J."/>
            <person name="Drula E."/>
            <person name="Henrissat B."/>
            <person name="Wiebenga A."/>
            <person name="Lubbers R.J."/>
            <person name="Gomes A.C."/>
            <person name="Makela M.R."/>
            <person name="Stajich J."/>
            <person name="Grigoriev I.V."/>
            <person name="Mortensen U.H."/>
            <person name="De vries R.P."/>
            <person name="Baker S.E."/>
            <person name="Andersen M.R."/>
        </authorList>
    </citation>
    <scope>NUCLEOTIDE SEQUENCE [LARGE SCALE GENOMIC DNA]</scope>
    <source>
        <strain evidence="1 2">CBS 600.67</strain>
    </source>
</reference>
<evidence type="ECO:0000313" key="2">
    <source>
        <dbReference type="Proteomes" id="UP001610335"/>
    </source>
</evidence>